<dbReference type="Proteomes" id="UP000053558">
    <property type="component" value="Unassembled WGS sequence"/>
</dbReference>
<evidence type="ECO:0000256" key="1">
    <source>
        <dbReference type="SAM" id="Phobius"/>
    </source>
</evidence>
<keyword evidence="1" id="KW-0812">Transmembrane</keyword>
<feature type="transmembrane region" description="Helical" evidence="1">
    <location>
        <begin position="172"/>
        <end position="191"/>
    </location>
</feature>
<organism evidence="3 4">
    <name type="scientific">Coniophora puteana (strain RWD-64-598)</name>
    <name type="common">Brown rot fungus</name>
    <dbReference type="NCBI Taxonomy" id="741705"/>
    <lineage>
        <taxon>Eukaryota</taxon>
        <taxon>Fungi</taxon>
        <taxon>Dikarya</taxon>
        <taxon>Basidiomycota</taxon>
        <taxon>Agaricomycotina</taxon>
        <taxon>Agaricomycetes</taxon>
        <taxon>Agaricomycetidae</taxon>
        <taxon>Boletales</taxon>
        <taxon>Coniophorineae</taxon>
        <taxon>Coniophoraceae</taxon>
        <taxon>Coniophora</taxon>
    </lineage>
</organism>
<proteinExistence type="predicted"/>
<dbReference type="EMBL" id="JH711573">
    <property type="protein sequence ID" value="EIW86166.1"/>
    <property type="molecule type" value="Genomic_DNA"/>
</dbReference>
<dbReference type="InterPro" id="IPR045340">
    <property type="entry name" value="DUF6533"/>
</dbReference>
<accession>A0A5M3N4D9</accession>
<dbReference type="Pfam" id="PF20151">
    <property type="entry name" value="DUF6533"/>
    <property type="match status" value="1"/>
</dbReference>
<comment type="caution">
    <text evidence="3">The sequence shown here is derived from an EMBL/GenBank/DDBJ whole genome shotgun (WGS) entry which is preliminary data.</text>
</comment>
<dbReference type="AlphaFoldDB" id="A0A5M3N4D9"/>
<evidence type="ECO:0000259" key="2">
    <source>
        <dbReference type="Pfam" id="PF20151"/>
    </source>
</evidence>
<dbReference type="OMA" id="QCESQFT"/>
<dbReference type="OrthoDB" id="3350812at2759"/>
<feature type="transmembrane region" description="Helical" evidence="1">
    <location>
        <begin position="123"/>
        <end position="144"/>
    </location>
</feature>
<dbReference type="KEGG" id="cput:CONPUDRAFT_68760"/>
<evidence type="ECO:0000313" key="3">
    <source>
        <dbReference type="EMBL" id="EIW86166.1"/>
    </source>
</evidence>
<protein>
    <recommendedName>
        <fullName evidence="2">DUF6533 domain-containing protein</fullName>
    </recommendedName>
</protein>
<keyword evidence="4" id="KW-1185">Reference proteome</keyword>
<sequence>MDTFSTDAYGKQSDAYANLSGLALLAFDYLITLDEEVTWVWGKKWDISRCVFTLARYVPFSGLVLTVWAALRAAALQPCNATQNGTACNQHNFCRSLIVWLCAIDLSGLVFMRLWAFWGCNRLLLVSMLTAAIVFSATAVYLTYSYNNVFPREDLWPNICNFTDSKSSAIEYGFLAAYEIILLVLILYRWFRHFRATNSRIAYILYRDTTIYLAFMIKLQRIASSGIPRKHCQQGHQCESQFTNHHTQYHLRADLLSPEKSERC</sequence>
<feature type="transmembrane region" description="Helical" evidence="1">
    <location>
        <begin position="15"/>
        <end position="33"/>
    </location>
</feature>
<feature type="transmembrane region" description="Helical" evidence="1">
    <location>
        <begin position="54"/>
        <end position="77"/>
    </location>
</feature>
<name>A0A5M3N4D9_CONPW</name>
<gene>
    <name evidence="3" type="ORF">CONPUDRAFT_68760</name>
</gene>
<reference evidence="4" key="1">
    <citation type="journal article" date="2012" name="Science">
        <title>The Paleozoic origin of enzymatic lignin decomposition reconstructed from 31 fungal genomes.</title>
        <authorList>
            <person name="Floudas D."/>
            <person name="Binder M."/>
            <person name="Riley R."/>
            <person name="Barry K."/>
            <person name="Blanchette R.A."/>
            <person name="Henrissat B."/>
            <person name="Martinez A.T."/>
            <person name="Otillar R."/>
            <person name="Spatafora J.W."/>
            <person name="Yadav J.S."/>
            <person name="Aerts A."/>
            <person name="Benoit I."/>
            <person name="Boyd A."/>
            <person name="Carlson A."/>
            <person name="Copeland A."/>
            <person name="Coutinho P.M."/>
            <person name="de Vries R.P."/>
            <person name="Ferreira P."/>
            <person name="Findley K."/>
            <person name="Foster B."/>
            <person name="Gaskell J."/>
            <person name="Glotzer D."/>
            <person name="Gorecki P."/>
            <person name="Heitman J."/>
            <person name="Hesse C."/>
            <person name="Hori C."/>
            <person name="Igarashi K."/>
            <person name="Jurgens J.A."/>
            <person name="Kallen N."/>
            <person name="Kersten P."/>
            <person name="Kohler A."/>
            <person name="Kuees U."/>
            <person name="Kumar T.K.A."/>
            <person name="Kuo A."/>
            <person name="LaButti K."/>
            <person name="Larrondo L.F."/>
            <person name="Lindquist E."/>
            <person name="Ling A."/>
            <person name="Lombard V."/>
            <person name="Lucas S."/>
            <person name="Lundell T."/>
            <person name="Martin R."/>
            <person name="McLaughlin D.J."/>
            <person name="Morgenstern I."/>
            <person name="Morin E."/>
            <person name="Murat C."/>
            <person name="Nagy L.G."/>
            <person name="Nolan M."/>
            <person name="Ohm R.A."/>
            <person name="Patyshakuliyeva A."/>
            <person name="Rokas A."/>
            <person name="Ruiz-Duenas F.J."/>
            <person name="Sabat G."/>
            <person name="Salamov A."/>
            <person name="Samejima M."/>
            <person name="Schmutz J."/>
            <person name="Slot J.C."/>
            <person name="St John F."/>
            <person name="Stenlid J."/>
            <person name="Sun H."/>
            <person name="Sun S."/>
            <person name="Syed K."/>
            <person name="Tsang A."/>
            <person name="Wiebenga A."/>
            <person name="Young D."/>
            <person name="Pisabarro A."/>
            <person name="Eastwood D.C."/>
            <person name="Martin F."/>
            <person name="Cullen D."/>
            <person name="Grigoriev I.V."/>
            <person name="Hibbett D.S."/>
        </authorList>
    </citation>
    <scope>NUCLEOTIDE SEQUENCE [LARGE SCALE GENOMIC DNA]</scope>
    <source>
        <strain evidence="4">RWD-64-598 SS2</strain>
    </source>
</reference>
<dbReference type="GeneID" id="19208690"/>
<evidence type="ECO:0000313" key="4">
    <source>
        <dbReference type="Proteomes" id="UP000053558"/>
    </source>
</evidence>
<feature type="transmembrane region" description="Helical" evidence="1">
    <location>
        <begin position="97"/>
        <end position="116"/>
    </location>
</feature>
<keyword evidence="1" id="KW-0472">Membrane</keyword>
<feature type="domain" description="DUF6533" evidence="2">
    <location>
        <begin position="16"/>
        <end position="60"/>
    </location>
</feature>
<keyword evidence="1" id="KW-1133">Transmembrane helix</keyword>
<dbReference type="RefSeq" id="XP_007762660.1">
    <property type="nucleotide sequence ID" value="XM_007764470.1"/>
</dbReference>